<evidence type="ECO:0000259" key="2">
    <source>
        <dbReference type="Pfam" id="PF13968"/>
    </source>
</evidence>
<gene>
    <name evidence="3" type="ORF">DKX38_023284</name>
</gene>
<organism evidence="3 4">
    <name type="scientific">Salix brachista</name>
    <dbReference type="NCBI Taxonomy" id="2182728"/>
    <lineage>
        <taxon>Eukaryota</taxon>
        <taxon>Viridiplantae</taxon>
        <taxon>Streptophyta</taxon>
        <taxon>Embryophyta</taxon>
        <taxon>Tracheophyta</taxon>
        <taxon>Spermatophyta</taxon>
        <taxon>Magnoliopsida</taxon>
        <taxon>eudicotyledons</taxon>
        <taxon>Gunneridae</taxon>
        <taxon>Pentapetalae</taxon>
        <taxon>rosids</taxon>
        <taxon>fabids</taxon>
        <taxon>Malpighiales</taxon>
        <taxon>Salicaceae</taxon>
        <taxon>Saliceae</taxon>
        <taxon>Salix</taxon>
    </lineage>
</organism>
<dbReference type="InterPro" id="IPR025315">
    <property type="entry name" value="DUF4220"/>
</dbReference>
<reference evidence="4" key="1">
    <citation type="journal article" date="2019" name="Gigascience">
        <title>De novo genome assembly of the endangered Acer yangbiense, a plant species with extremely small populations endemic to Yunnan Province, China.</title>
        <authorList>
            <person name="Yang J."/>
            <person name="Wariss H.M."/>
            <person name="Tao L."/>
            <person name="Zhang R."/>
            <person name="Yun Q."/>
            <person name="Hollingsworth P."/>
            <person name="Dao Z."/>
            <person name="Luo G."/>
            <person name="Guo H."/>
            <person name="Ma Y."/>
            <person name="Sun W."/>
        </authorList>
    </citation>
    <scope>NUCLEOTIDE SEQUENCE [LARGE SCALE GENOMIC DNA]</scope>
    <source>
        <strain evidence="4">cv. br00</strain>
    </source>
</reference>
<dbReference type="PANTHER" id="PTHR31325">
    <property type="entry name" value="OS01G0798800 PROTEIN-RELATED"/>
    <property type="match status" value="1"/>
</dbReference>
<sequence length="735" mass="83947">MDINNLSKRAQELWNEWEIRSLILSSLFLLLYICHLVLKESRRHKMDINSLSKRAQELWNEWEIRSLILSSLFLQSLLIVTGNRRKNHTGIVLGGLVWIAYMSADYVTTYALGSVSRVQGGSKANRKNPTPNNIPAFWAPILLVHLGGPDTITAYALEDNELWFRHLFQLAIQTATASYYLFKSWGNDPLVYIAILIFVAGLAKYGERILVLWLASSNKFRDIENEEVDTFQREFSKLPSTVFFGMSKEDLNKVLKFDKIIAEALYLHEAHFLFRMFKIFYADLALSHSSHMASYRILTPPENTDTEKSKNAATYAFKVIEVELGFMYDVLFTKLTSVCSKRTILRSVSFLSSASALVAFSLMIMNNSSYTETEVIISYILLGGGVVLEIYGVIMLLLSDWAMLRLSSLKKPWANAVFKAIYSDNNKRWKRYMAQHDLADAKINKGLWTMVKKSLVCKSSAKVCFLKLIGKNNIQRWEVISDELKELIWKYLLDKRSRYSHEMPDPDPGMNDLKEILAERGDQVLKSMGFLEISRSAVVELDFHGSLLLWHIATDICYHDDIRKGDANKLPPSSKMSRSLSNYMLYILSERPNMLPKGIGGARYKQTGIQLTEHSWCWRSIPEPVTHWCSEEFLKEIQKNENNLSMLHDACKLANELQHLETGEFTKEDKWSMISKIWVEMLTYAASNCGWKQHGQALTNGGELLTRVCLLMAHLGLSEQCLPSAKPSSGNADNP</sequence>
<dbReference type="InterPro" id="IPR007658">
    <property type="entry name" value="DUF594"/>
</dbReference>
<keyword evidence="1" id="KW-0812">Transmembrane</keyword>
<feature type="transmembrane region" description="Helical" evidence="1">
    <location>
        <begin position="344"/>
        <end position="364"/>
    </location>
</feature>
<feature type="transmembrane region" description="Helical" evidence="1">
    <location>
        <begin position="91"/>
        <end position="113"/>
    </location>
</feature>
<protein>
    <recommendedName>
        <fullName evidence="2">DUF4220 domain-containing protein</fullName>
    </recommendedName>
</protein>
<keyword evidence="4" id="KW-1185">Reference proteome</keyword>
<dbReference type="EMBL" id="VDCV01000016">
    <property type="protein sequence ID" value="KAB5518965.1"/>
    <property type="molecule type" value="Genomic_DNA"/>
</dbReference>
<keyword evidence="1" id="KW-1133">Transmembrane helix</keyword>
<evidence type="ECO:0000313" key="4">
    <source>
        <dbReference type="Proteomes" id="UP000326939"/>
    </source>
</evidence>
<feature type="transmembrane region" description="Helical" evidence="1">
    <location>
        <begin position="20"/>
        <end position="38"/>
    </location>
</feature>
<evidence type="ECO:0000313" key="3">
    <source>
        <dbReference type="EMBL" id="KAB5518965.1"/>
    </source>
</evidence>
<feature type="transmembrane region" description="Helical" evidence="1">
    <location>
        <begin position="190"/>
        <end position="215"/>
    </location>
</feature>
<feature type="transmembrane region" description="Helical" evidence="1">
    <location>
        <begin position="376"/>
        <end position="398"/>
    </location>
</feature>
<dbReference type="Pfam" id="PF13968">
    <property type="entry name" value="DUF4220"/>
    <property type="match status" value="1"/>
</dbReference>
<keyword evidence="1" id="KW-0472">Membrane</keyword>
<feature type="domain" description="DUF4220" evidence="2">
    <location>
        <begin position="98"/>
        <end position="439"/>
    </location>
</feature>
<dbReference type="Proteomes" id="UP000326939">
    <property type="component" value="Chromosome 16"/>
</dbReference>
<dbReference type="Pfam" id="PF04578">
    <property type="entry name" value="DUF594"/>
    <property type="match status" value="1"/>
</dbReference>
<proteinExistence type="predicted"/>
<evidence type="ECO:0000256" key="1">
    <source>
        <dbReference type="SAM" id="Phobius"/>
    </source>
</evidence>
<dbReference type="AlphaFoldDB" id="A0A5N5JPD4"/>
<comment type="caution">
    <text evidence="3">The sequence shown here is derived from an EMBL/GenBank/DDBJ whole genome shotgun (WGS) entry which is preliminary data.</text>
</comment>
<name>A0A5N5JPD4_9ROSI</name>
<accession>A0A5N5JPD4</accession>